<proteinExistence type="predicted"/>
<feature type="domain" description="ShKT" evidence="3">
    <location>
        <begin position="185"/>
        <end position="224"/>
    </location>
</feature>
<name>A0A2A2JIL7_9BILA</name>
<evidence type="ECO:0000256" key="2">
    <source>
        <dbReference type="SAM" id="SignalP"/>
    </source>
</evidence>
<dbReference type="AlphaFoldDB" id="A0A2A2JIL7"/>
<evidence type="ECO:0000259" key="3">
    <source>
        <dbReference type="SMART" id="SM00254"/>
    </source>
</evidence>
<dbReference type="PANTHER" id="PTHR21724:SF109">
    <property type="entry name" value="SHKT DOMAIN-CONTAINING PROTEIN"/>
    <property type="match status" value="1"/>
</dbReference>
<feature type="domain" description="ShKT" evidence="3">
    <location>
        <begin position="389"/>
        <end position="442"/>
    </location>
</feature>
<feature type="signal peptide" evidence="2">
    <location>
        <begin position="1"/>
        <end position="21"/>
    </location>
</feature>
<dbReference type="PANTHER" id="PTHR21724">
    <property type="entry name" value="SHKT DOMAIN-CONTAINING PROTEIN"/>
    <property type="match status" value="1"/>
</dbReference>
<dbReference type="EMBL" id="LIAE01010407">
    <property type="protein sequence ID" value="PAV61550.1"/>
    <property type="molecule type" value="Genomic_DNA"/>
</dbReference>
<evidence type="ECO:0000313" key="5">
    <source>
        <dbReference type="Proteomes" id="UP000218231"/>
    </source>
</evidence>
<feature type="domain" description="ShKT" evidence="3">
    <location>
        <begin position="339"/>
        <end position="379"/>
    </location>
</feature>
<feature type="chain" id="PRO_5012426206" description="ShKT domain-containing protein" evidence="2">
    <location>
        <begin position="22"/>
        <end position="442"/>
    </location>
</feature>
<feature type="region of interest" description="Disordered" evidence="1">
    <location>
        <begin position="113"/>
        <end position="183"/>
    </location>
</feature>
<dbReference type="Proteomes" id="UP000218231">
    <property type="component" value="Unassembled WGS sequence"/>
</dbReference>
<reference evidence="4 5" key="1">
    <citation type="journal article" date="2017" name="Curr. Biol.">
        <title>Genome architecture and evolution of a unichromosomal asexual nematode.</title>
        <authorList>
            <person name="Fradin H."/>
            <person name="Zegar C."/>
            <person name="Gutwein M."/>
            <person name="Lucas J."/>
            <person name="Kovtun M."/>
            <person name="Corcoran D."/>
            <person name="Baugh L.R."/>
            <person name="Kiontke K."/>
            <person name="Gunsalus K."/>
            <person name="Fitch D.H."/>
            <person name="Piano F."/>
        </authorList>
    </citation>
    <scope>NUCLEOTIDE SEQUENCE [LARGE SCALE GENOMIC DNA]</scope>
    <source>
        <strain evidence="4">PF1309</strain>
    </source>
</reference>
<accession>A0A2A2JIL7</accession>
<feature type="compositionally biased region" description="Polar residues" evidence="1">
    <location>
        <begin position="120"/>
        <end position="172"/>
    </location>
</feature>
<dbReference type="InterPro" id="IPR003582">
    <property type="entry name" value="ShKT_dom"/>
</dbReference>
<feature type="domain" description="ShKT" evidence="3">
    <location>
        <begin position="264"/>
        <end position="303"/>
    </location>
</feature>
<evidence type="ECO:0000313" key="4">
    <source>
        <dbReference type="EMBL" id="PAV61550.1"/>
    </source>
</evidence>
<dbReference type="Pfam" id="PF01549">
    <property type="entry name" value="ShK"/>
    <property type="match status" value="4"/>
</dbReference>
<feature type="region of interest" description="Disordered" evidence="1">
    <location>
        <begin position="233"/>
        <end position="252"/>
    </location>
</feature>
<sequence>MYRLCKFIATLSILYLHVSYSHQAVTTASKPKTNPDCYDRYQHCVTYDKQYNFCASNVTIENKRFICAKTCNVCIEPTTEAPVITSEHPETTTNPIKTSSTLLTTVNDFTTEAFTDEPTDPSTIETDPPRTTTDFVETSSLHSTEIVTKPFDNSSENDSLTTTELPQPNTSFGPDDGNVTTARPYCRDDYENCERFNQRYRFCDSDASIEFKRFVCAKTCGVCIETTTSSTTTTTALPTTTHKKSRDDPKTTTQTITEATTTSVCNDDYENCLVFDQRYNFCASDASTEFKRFVCEKTCGLCFQNTNTTEAPNDAITVVSETTQATEAPSTVSAKNDSKCLDTVGIFNCLWLDYRDGFCAKQPESYKKQVCAMTCDLCENLPPHPGPDSCIDYLDMLDIPSSSQRGYLRCSHWRNFGICNNIYQPYYNEKSKYYCAKSCNMC</sequence>
<gene>
    <name evidence="4" type="ORF">WR25_17437</name>
</gene>
<keyword evidence="2" id="KW-0732">Signal</keyword>
<dbReference type="SMART" id="SM00254">
    <property type="entry name" value="ShKT"/>
    <property type="match status" value="5"/>
</dbReference>
<feature type="domain" description="ShKT" evidence="3">
    <location>
        <begin position="36"/>
        <end position="75"/>
    </location>
</feature>
<keyword evidence="5" id="KW-1185">Reference proteome</keyword>
<protein>
    <recommendedName>
        <fullName evidence="3">ShKT domain-containing protein</fullName>
    </recommendedName>
</protein>
<organism evidence="4 5">
    <name type="scientific">Diploscapter pachys</name>
    <dbReference type="NCBI Taxonomy" id="2018661"/>
    <lineage>
        <taxon>Eukaryota</taxon>
        <taxon>Metazoa</taxon>
        <taxon>Ecdysozoa</taxon>
        <taxon>Nematoda</taxon>
        <taxon>Chromadorea</taxon>
        <taxon>Rhabditida</taxon>
        <taxon>Rhabditina</taxon>
        <taxon>Rhabditomorpha</taxon>
        <taxon>Rhabditoidea</taxon>
        <taxon>Rhabditidae</taxon>
        <taxon>Diploscapter</taxon>
    </lineage>
</organism>
<evidence type="ECO:0000256" key="1">
    <source>
        <dbReference type="SAM" id="MobiDB-lite"/>
    </source>
</evidence>
<comment type="caution">
    <text evidence="4">The sequence shown here is derived from an EMBL/GenBank/DDBJ whole genome shotgun (WGS) entry which is preliminary data.</text>
</comment>